<evidence type="ECO:0000313" key="3">
    <source>
        <dbReference type="Proteomes" id="UP000799118"/>
    </source>
</evidence>
<keyword evidence="3" id="KW-1185">Reference proteome</keyword>
<dbReference type="SUPFAM" id="SSF54637">
    <property type="entry name" value="Thioesterase/thiol ester dehydrase-isomerase"/>
    <property type="match status" value="1"/>
</dbReference>
<proteinExistence type="predicted"/>
<reference evidence="2" key="1">
    <citation type="journal article" date="2019" name="Environ. Microbiol.">
        <title>Fungal ecological strategies reflected in gene transcription - a case study of two litter decomposers.</title>
        <authorList>
            <person name="Barbi F."/>
            <person name="Kohler A."/>
            <person name="Barry K."/>
            <person name="Baskaran P."/>
            <person name="Daum C."/>
            <person name="Fauchery L."/>
            <person name="Ihrmark K."/>
            <person name="Kuo A."/>
            <person name="LaButti K."/>
            <person name="Lipzen A."/>
            <person name="Morin E."/>
            <person name="Grigoriev I.V."/>
            <person name="Henrissat B."/>
            <person name="Lindahl B."/>
            <person name="Martin F."/>
        </authorList>
    </citation>
    <scope>NUCLEOTIDE SEQUENCE</scope>
    <source>
        <strain evidence="2">JB14</strain>
    </source>
</reference>
<feature type="domain" description="Acyl-CoA thioesterase-like N-terminal HotDog" evidence="1">
    <location>
        <begin position="26"/>
        <end position="110"/>
    </location>
</feature>
<dbReference type="PANTHER" id="PTHR38110">
    <property type="entry name" value="CHROMOSOME 23, WHOLE GENOME SHOTGUN SEQUENCE"/>
    <property type="match status" value="1"/>
</dbReference>
<sequence length="328" mass="36119">MLFRDAINVTHITNLDDGNIYEGQMDGEWCVGSVPNGGYVLAQIVEACIQQQSSSPHPDPIHVTAYFLNAASLSPFRVVVRLLKRGKNFTNLVADLSQDNITKVTSHLIFGVLEAPSDANKNIINLLPPSPYARKVPLYHHPSKAPRKSLPILLNFHSRFDATQEPEIASQNHLNSPRRTTASTIGGGGLDYGIWCGFKDKEETLSIASLALFADIASNAPMLLPREHRKGLGTSWFPTMTLTIEYKFSIPKSSKTHSKRTVGVFSSTKFLHGAMGRNDMYTELWTAPCDIGEGLEVEGWRDEQVCLAVSTQMSLIVPMAINQAKGKL</sequence>
<name>A0A6A4IE46_9AGAR</name>
<dbReference type="AlphaFoldDB" id="A0A6A4IE46"/>
<dbReference type="PANTHER" id="PTHR38110:SF1">
    <property type="entry name" value="THIOESTERASE DOMAIN-CONTAINING PROTEIN"/>
    <property type="match status" value="1"/>
</dbReference>
<protein>
    <recommendedName>
        <fullName evidence="1">Acyl-CoA thioesterase-like N-terminal HotDog domain-containing protein</fullName>
    </recommendedName>
</protein>
<dbReference type="InterPro" id="IPR029069">
    <property type="entry name" value="HotDog_dom_sf"/>
</dbReference>
<dbReference type="EMBL" id="ML769389">
    <property type="protein sequence ID" value="KAE9408861.1"/>
    <property type="molecule type" value="Genomic_DNA"/>
</dbReference>
<dbReference type="OrthoDB" id="2532955at2759"/>
<accession>A0A6A4IE46</accession>
<dbReference type="InterPro" id="IPR049449">
    <property type="entry name" value="TesB_ACOT8-like_N"/>
</dbReference>
<gene>
    <name evidence="2" type="ORF">BT96DRAFT_625055</name>
</gene>
<dbReference type="InterPro" id="IPR042171">
    <property type="entry name" value="Acyl-CoA_hotdog"/>
</dbReference>
<evidence type="ECO:0000313" key="2">
    <source>
        <dbReference type="EMBL" id="KAE9408861.1"/>
    </source>
</evidence>
<dbReference type="InterPro" id="IPR052389">
    <property type="entry name" value="Sec_Metab_Biosynth-Assoc"/>
</dbReference>
<dbReference type="Gene3D" id="2.40.160.210">
    <property type="entry name" value="Acyl-CoA thioesterase, double hotdog domain"/>
    <property type="match status" value="1"/>
</dbReference>
<dbReference type="Proteomes" id="UP000799118">
    <property type="component" value="Unassembled WGS sequence"/>
</dbReference>
<evidence type="ECO:0000259" key="1">
    <source>
        <dbReference type="Pfam" id="PF13622"/>
    </source>
</evidence>
<dbReference type="Pfam" id="PF13622">
    <property type="entry name" value="4HBT_3"/>
    <property type="match status" value="1"/>
</dbReference>
<organism evidence="2 3">
    <name type="scientific">Gymnopus androsaceus JB14</name>
    <dbReference type="NCBI Taxonomy" id="1447944"/>
    <lineage>
        <taxon>Eukaryota</taxon>
        <taxon>Fungi</taxon>
        <taxon>Dikarya</taxon>
        <taxon>Basidiomycota</taxon>
        <taxon>Agaricomycotina</taxon>
        <taxon>Agaricomycetes</taxon>
        <taxon>Agaricomycetidae</taxon>
        <taxon>Agaricales</taxon>
        <taxon>Marasmiineae</taxon>
        <taxon>Omphalotaceae</taxon>
        <taxon>Gymnopus</taxon>
    </lineage>
</organism>